<evidence type="ECO:0000313" key="2">
    <source>
        <dbReference type="Proteomes" id="UP000805193"/>
    </source>
</evidence>
<dbReference type="EMBL" id="JABSTQ010009180">
    <property type="protein sequence ID" value="KAG0432058.1"/>
    <property type="molecule type" value="Genomic_DNA"/>
</dbReference>
<keyword evidence="2" id="KW-1185">Reference proteome</keyword>
<dbReference type="Proteomes" id="UP000805193">
    <property type="component" value="Unassembled WGS sequence"/>
</dbReference>
<sequence length="281" mass="30245">MPLPRTPPRARSASPTPSPRRSNEGTTEIRFSRRTQGLHPEFGLLPPRTKQPTRPTMNDQQSQTPAASAVIYMPVAPRTAAPFHVTGLSGHSAVAAGTAGRKQRLCGTPRGSTFMGQQVAVVGSPTAQLSLAGRVTGAAPARLTSQHSVKEPLQSTLFIGLPRVSLAQAPAKTTTNRPSTSPATVSRCREEDLENRARLAFGAERRGVGVLARDRAPLWLAVSPHVRSRRDKGARPAAGKERGLGTTGAQKTPHEGDSYRSRMRRLRPWDQLLSLSWKKGA</sequence>
<protein>
    <submittedName>
        <fullName evidence="1">Uncharacterized protein</fullName>
    </submittedName>
</protein>
<name>A0AC60QD88_IXOPE</name>
<evidence type="ECO:0000313" key="1">
    <source>
        <dbReference type="EMBL" id="KAG0432058.1"/>
    </source>
</evidence>
<accession>A0AC60QD88</accession>
<gene>
    <name evidence="1" type="ORF">HPB47_021198</name>
</gene>
<organism evidence="1 2">
    <name type="scientific">Ixodes persulcatus</name>
    <name type="common">Taiga tick</name>
    <dbReference type="NCBI Taxonomy" id="34615"/>
    <lineage>
        <taxon>Eukaryota</taxon>
        <taxon>Metazoa</taxon>
        <taxon>Ecdysozoa</taxon>
        <taxon>Arthropoda</taxon>
        <taxon>Chelicerata</taxon>
        <taxon>Arachnida</taxon>
        <taxon>Acari</taxon>
        <taxon>Parasitiformes</taxon>
        <taxon>Ixodida</taxon>
        <taxon>Ixodoidea</taxon>
        <taxon>Ixodidae</taxon>
        <taxon>Ixodinae</taxon>
        <taxon>Ixodes</taxon>
    </lineage>
</organism>
<reference evidence="1 2" key="1">
    <citation type="journal article" date="2020" name="Cell">
        <title>Large-Scale Comparative Analyses of Tick Genomes Elucidate Their Genetic Diversity and Vector Capacities.</title>
        <authorList>
            <consortium name="Tick Genome and Microbiome Consortium (TIGMIC)"/>
            <person name="Jia N."/>
            <person name="Wang J."/>
            <person name="Shi W."/>
            <person name="Du L."/>
            <person name="Sun Y."/>
            <person name="Zhan W."/>
            <person name="Jiang J.F."/>
            <person name="Wang Q."/>
            <person name="Zhang B."/>
            <person name="Ji P."/>
            <person name="Bell-Sakyi L."/>
            <person name="Cui X.M."/>
            <person name="Yuan T.T."/>
            <person name="Jiang B.G."/>
            <person name="Yang W.F."/>
            <person name="Lam T.T."/>
            <person name="Chang Q.C."/>
            <person name="Ding S.J."/>
            <person name="Wang X.J."/>
            <person name="Zhu J.G."/>
            <person name="Ruan X.D."/>
            <person name="Zhao L."/>
            <person name="Wei J.T."/>
            <person name="Ye R.Z."/>
            <person name="Que T.C."/>
            <person name="Du C.H."/>
            <person name="Zhou Y.H."/>
            <person name="Cheng J.X."/>
            <person name="Dai P.F."/>
            <person name="Guo W.B."/>
            <person name="Han X.H."/>
            <person name="Huang E.J."/>
            <person name="Li L.F."/>
            <person name="Wei W."/>
            <person name="Gao Y.C."/>
            <person name="Liu J.Z."/>
            <person name="Shao H.Z."/>
            <person name="Wang X."/>
            <person name="Wang C.C."/>
            <person name="Yang T.C."/>
            <person name="Huo Q.B."/>
            <person name="Li W."/>
            <person name="Chen H.Y."/>
            <person name="Chen S.E."/>
            <person name="Zhou L.G."/>
            <person name="Ni X.B."/>
            <person name="Tian J.H."/>
            <person name="Sheng Y."/>
            <person name="Liu T."/>
            <person name="Pan Y.S."/>
            <person name="Xia L.Y."/>
            <person name="Li J."/>
            <person name="Zhao F."/>
            <person name="Cao W.C."/>
        </authorList>
    </citation>
    <scope>NUCLEOTIDE SEQUENCE [LARGE SCALE GENOMIC DNA]</scope>
    <source>
        <strain evidence="1">Iper-2018</strain>
    </source>
</reference>
<proteinExistence type="predicted"/>
<comment type="caution">
    <text evidence="1">The sequence shown here is derived from an EMBL/GenBank/DDBJ whole genome shotgun (WGS) entry which is preliminary data.</text>
</comment>